<gene>
    <name evidence="8" type="ORF">URODEC1_LOCUS8326</name>
</gene>
<reference evidence="8 9" key="2">
    <citation type="submission" date="2024-10" db="EMBL/GenBank/DDBJ databases">
        <authorList>
            <person name="Ryan C."/>
        </authorList>
    </citation>
    <scope>NUCLEOTIDE SEQUENCE [LARGE SCALE GENOMIC DNA]</scope>
</reference>
<evidence type="ECO:0000256" key="3">
    <source>
        <dbReference type="ARBA" id="ARBA00022833"/>
    </source>
</evidence>
<keyword evidence="2 5" id="KW-0863">Zinc-finger</keyword>
<dbReference type="Gene3D" id="4.10.1000.10">
    <property type="entry name" value="Zinc finger, CCCH-type"/>
    <property type="match status" value="1"/>
</dbReference>
<sequence length="560" mass="62347">MDRYVCKEWPRSDTIEGSPESPWNQSHRDAFRLRSRSPERRWRGTTSGYLDFAADRWVRGAIPIPQRDYHFTLQGRDFGEGILNGGASWPYSHGYSAYHGVHSDEIREFSGARGRLDSSNGRRGKQGKTKEIPCKFYVQGHCRHGSNCRYLHDSALETEMKLRVHICISVHTNGHSWNPHHSASNNQMEPTTPVDVHTSTHVLSGYDMGNLKSEGIFGTDTSAHGLQLNSAQRSQNIVLPSEDFGSQPPLLFIPSRTSENGINNDKGQSSHVLGVQNGMHAANLATGNNQMHQNNFLVHPKRLGEFFVPQEGVNVPALSLKGQSSSQTLQEVSVAPYSISADRVAASFYHHAVASEKNHIIDPCPLPLDGKALFTAAPVGKQFSRRNRDPRLMTNSYVAWPVPPSAPPIQQEATAISIPSAAPPSVPPIQQEATAISVPSAAPPSVPPIQQVTINMDDNNHPVDLSHSVEVTGQAAVPRSFKIALTKFVKKQLKKTWHSGDLTKELHKVIVQRVVEKVVISRKNIPDTSRENREYLRRFKGKINKLIKEYLEMHDVRFLQ</sequence>
<dbReference type="AlphaFoldDB" id="A0ABC8VZE5"/>
<dbReference type="InterPro" id="IPR041367">
    <property type="entry name" value="Znf-CCCH_4"/>
</dbReference>
<evidence type="ECO:0000256" key="6">
    <source>
        <dbReference type="SAM" id="MobiDB-lite"/>
    </source>
</evidence>
<feature type="zinc finger region" description="C3H1-type" evidence="5">
    <location>
        <begin position="128"/>
        <end position="155"/>
    </location>
</feature>
<protein>
    <recommendedName>
        <fullName evidence="7">C3H1-type domain-containing protein</fullName>
    </recommendedName>
</protein>
<proteinExistence type="predicted"/>
<dbReference type="PANTHER" id="PTHR36886">
    <property type="entry name" value="PROTEIN FRIGIDA-ESSENTIAL 1"/>
    <property type="match status" value="1"/>
</dbReference>
<dbReference type="PANTHER" id="PTHR36886:SF3">
    <property type="entry name" value="PROTEIN FRIGIDA-ESSENTIAL 1"/>
    <property type="match status" value="1"/>
</dbReference>
<keyword evidence="4" id="KW-0238">DNA-binding</keyword>
<feature type="region of interest" description="Disordered" evidence="6">
    <location>
        <begin position="9"/>
        <end position="28"/>
    </location>
</feature>
<dbReference type="GO" id="GO:0008270">
    <property type="term" value="F:zinc ion binding"/>
    <property type="evidence" value="ECO:0007669"/>
    <property type="project" value="UniProtKB-KW"/>
</dbReference>
<evidence type="ECO:0000313" key="9">
    <source>
        <dbReference type="Proteomes" id="UP001497457"/>
    </source>
</evidence>
<keyword evidence="1 5" id="KW-0479">Metal-binding</keyword>
<organism evidence="8 9">
    <name type="scientific">Urochloa decumbens</name>
    <dbReference type="NCBI Taxonomy" id="240449"/>
    <lineage>
        <taxon>Eukaryota</taxon>
        <taxon>Viridiplantae</taxon>
        <taxon>Streptophyta</taxon>
        <taxon>Embryophyta</taxon>
        <taxon>Tracheophyta</taxon>
        <taxon>Spermatophyta</taxon>
        <taxon>Magnoliopsida</taxon>
        <taxon>Liliopsida</taxon>
        <taxon>Poales</taxon>
        <taxon>Poaceae</taxon>
        <taxon>PACMAD clade</taxon>
        <taxon>Panicoideae</taxon>
        <taxon>Panicodae</taxon>
        <taxon>Paniceae</taxon>
        <taxon>Melinidinae</taxon>
        <taxon>Urochloa</taxon>
    </lineage>
</organism>
<evidence type="ECO:0000256" key="4">
    <source>
        <dbReference type="ARBA" id="ARBA00023125"/>
    </source>
</evidence>
<dbReference type="Pfam" id="PF18044">
    <property type="entry name" value="zf-CCCH_4"/>
    <property type="match status" value="1"/>
</dbReference>
<accession>A0ABC8VZE5</accession>
<evidence type="ECO:0000256" key="1">
    <source>
        <dbReference type="ARBA" id="ARBA00022723"/>
    </source>
</evidence>
<keyword evidence="3 5" id="KW-0862">Zinc</keyword>
<dbReference type="SUPFAM" id="SSF90229">
    <property type="entry name" value="CCCH zinc finger"/>
    <property type="match status" value="1"/>
</dbReference>
<evidence type="ECO:0000313" key="8">
    <source>
        <dbReference type="EMBL" id="CAL4899681.1"/>
    </source>
</evidence>
<dbReference type="EMBL" id="OZ075121">
    <property type="protein sequence ID" value="CAL4899681.1"/>
    <property type="molecule type" value="Genomic_DNA"/>
</dbReference>
<feature type="domain" description="C3H1-type" evidence="7">
    <location>
        <begin position="128"/>
        <end position="155"/>
    </location>
</feature>
<dbReference type="InterPro" id="IPR052650">
    <property type="entry name" value="Zinc_finger_CCCH"/>
</dbReference>
<dbReference type="SMART" id="SM00356">
    <property type="entry name" value="ZnF_C3H1"/>
    <property type="match status" value="1"/>
</dbReference>
<evidence type="ECO:0000259" key="7">
    <source>
        <dbReference type="PROSITE" id="PS50103"/>
    </source>
</evidence>
<dbReference type="Proteomes" id="UP001497457">
    <property type="component" value="Chromosome 11b"/>
</dbReference>
<evidence type="ECO:0000256" key="2">
    <source>
        <dbReference type="ARBA" id="ARBA00022771"/>
    </source>
</evidence>
<evidence type="ECO:0000256" key="5">
    <source>
        <dbReference type="PROSITE-ProRule" id="PRU00723"/>
    </source>
</evidence>
<dbReference type="InterPro" id="IPR036855">
    <property type="entry name" value="Znf_CCCH_sf"/>
</dbReference>
<dbReference type="GO" id="GO:0003677">
    <property type="term" value="F:DNA binding"/>
    <property type="evidence" value="ECO:0007669"/>
    <property type="project" value="UniProtKB-KW"/>
</dbReference>
<dbReference type="PROSITE" id="PS50103">
    <property type="entry name" value="ZF_C3H1"/>
    <property type="match status" value="1"/>
</dbReference>
<name>A0ABC8VZE5_9POAL</name>
<dbReference type="InterPro" id="IPR000571">
    <property type="entry name" value="Znf_CCCH"/>
</dbReference>
<reference evidence="9" key="1">
    <citation type="submission" date="2024-06" db="EMBL/GenBank/DDBJ databases">
        <authorList>
            <person name="Ryan C."/>
        </authorList>
    </citation>
    <scope>NUCLEOTIDE SEQUENCE [LARGE SCALE GENOMIC DNA]</scope>
</reference>
<keyword evidence="9" id="KW-1185">Reference proteome</keyword>